<dbReference type="GeneID" id="78824964"/>
<accession>A0A2N3PK78</accession>
<gene>
    <name evidence="1" type="ORF">BCM31_01185</name>
</gene>
<dbReference type="Proteomes" id="UP000233350">
    <property type="component" value="Unassembled WGS sequence"/>
</dbReference>
<dbReference type="EMBL" id="MBPK01000011">
    <property type="protein sequence ID" value="PKT81828.1"/>
    <property type="molecule type" value="Genomic_DNA"/>
</dbReference>
<keyword evidence="2" id="KW-1185">Reference proteome</keyword>
<reference evidence="1 2" key="1">
    <citation type="submission" date="2016-07" db="EMBL/GenBank/DDBJ databases">
        <title>Detection of Helicobacter winghamensis from caecal content of red fox (Vulpes vulpes).</title>
        <authorList>
            <person name="Zanoni R.G."/>
            <person name="Florio D."/>
            <person name="Caffara M."/>
            <person name="Renzi M."/>
            <person name="Parisi A."/>
            <person name="Pasquali F."/>
            <person name="Manfreda G."/>
        </authorList>
    </citation>
    <scope>NUCLEOTIDE SEQUENCE [LARGE SCALE GENOMIC DNA]</scope>
    <source>
        <strain evidence="1 2">295_13</strain>
    </source>
</reference>
<dbReference type="AlphaFoldDB" id="A0A2N3PK78"/>
<organism evidence="1 2">
    <name type="scientific">Helicobacter winghamensis</name>
    <dbReference type="NCBI Taxonomy" id="157268"/>
    <lineage>
        <taxon>Bacteria</taxon>
        <taxon>Pseudomonadati</taxon>
        <taxon>Campylobacterota</taxon>
        <taxon>Epsilonproteobacteria</taxon>
        <taxon>Campylobacterales</taxon>
        <taxon>Helicobacteraceae</taxon>
        <taxon>Helicobacter</taxon>
    </lineage>
</organism>
<name>A0A2N3PK78_9HELI</name>
<dbReference type="RefSeq" id="WP_101312975.1">
    <property type="nucleotide sequence ID" value="NZ_CP063087.1"/>
</dbReference>
<protein>
    <submittedName>
        <fullName evidence="1">Uncharacterized protein</fullName>
    </submittedName>
</protein>
<comment type="caution">
    <text evidence="1">The sequence shown here is derived from an EMBL/GenBank/DDBJ whole genome shotgun (WGS) entry which is preliminary data.</text>
</comment>
<evidence type="ECO:0000313" key="1">
    <source>
        <dbReference type="EMBL" id="PKT81828.1"/>
    </source>
</evidence>
<evidence type="ECO:0000313" key="2">
    <source>
        <dbReference type="Proteomes" id="UP000233350"/>
    </source>
</evidence>
<sequence>MDNKTHNKPKSTIIYLTEEENKMLTKLAKKNFLSKSKLVRKLIQSEEHFGIKDKIELSTEINKELVFHLNKIGVNINQIAQNINFQTRNDKNEERMNFIALLKELRILLLEQKEIFIQENLYFSKRKRVKNG</sequence>
<proteinExistence type="predicted"/>